<organism evidence="1 2">
    <name type="scientific">Prorocentrum cordatum</name>
    <dbReference type="NCBI Taxonomy" id="2364126"/>
    <lineage>
        <taxon>Eukaryota</taxon>
        <taxon>Sar</taxon>
        <taxon>Alveolata</taxon>
        <taxon>Dinophyceae</taxon>
        <taxon>Prorocentrales</taxon>
        <taxon>Prorocentraceae</taxon>
        <taxon>Prorocentrum</taxon>
    </lineage>
</organism>
<protein>
    <submittedName>
        <fullName evidence="1">Uncharacterized protein</fullName>
    </submittedName>
</protein>
<name>A0ABN9YDU8_9DINO</name>
<comment type="caution">
    <text evidence="1">The sequence shown here is derived from an EMBL/GenBank/DDBJ whole genome shotgun (WGS) entry which is preliminary data.</text>
</comment>
<gene>
    <name evidence="1" type="ORF">PCOR1329_LOCUS83997</name>
</gene>
<proteinExistence type="predicted"/>
<feature type="non-terminal residue" evidence="1">
    <location>
        <position position="1"/>
    </location>
</feature>
<evidence type="ECO:0000313" key="2">
    <source>
        <dbReference type="Proteomes" id="UP001189429"/>
    </source>
</evidence>
<sequence length="128" mass="13456">AILLQSPDGTLSLGLPAGARLPEAPLSPRCGIAGDGAADQAMPPLPAGLSHVDVEWAYKRHEGGLDAFCGLLLAEFAAEFLYCTTLAGVARESVREVASVYTTLSLTTLWNAFWILFACEIVGFTLCG</sequence>
<keyword evidence="2" id="KW-1185">Reference proteome</keyword>
<evidence type="ECO:0000313" key="1">
    <source>
        <dbReference type="EMBL" id="CAK0909637.1"/>
    </source>
</evidence>
<reference evidence="1" key="1">
    <citation type="submission" date="2023-10" db="EMBL/GenBank/DDBJ databases">
        <authorList>
            <person name="Chen Y."/>
            <person name="Shah S."/>
            <person name="Dougan E. K."/>
            <person name="Thang M."/>
            <person name="Chan C."/>
        </authorList>
    </citation>
    <scope>NUCLEOTIDE SEQUENCE [LARGE SCALE GENOMIC DNA]</scope>
</reference>
<dbReference type="EMBL" id="CAUYUJ010022232">
    <property type="protein sequence ID" value="CAK0909637.1"/>
    <property type="molecule type" value="Genomic_DNA"/>
</dbReference>
<dbReference type="Proteomes" id="UP001189429">
    <property type="component" value="Unassembled WGS sequence"/>
</dbReference>
<accession>A0ABN9YDU8</accession>